<organism evidence="2 3">
    <name type="scientific">Pedobacter metabolipauper</name>
    <dbReference type="NCBI Taxonomy" id="425513"/>
    <lineage>
        <taxon>Bacteria</taxon>
        <taxon>Pseudomonadati</taxon>
        <taxon>Bacteroidota</taxon>
        <taxon>Sphingobacteriia</taxon>
        <taxon>Sphingobacteriales</taxon>
        <taxon>Sphingobacteriaceae</taxon>
        <taxon>Pedobacter</taxon>
    </lineage>
</organism>
<keyword evidence="1" id="KW-0472">Membrane</keyword>
<keyword evidence="3" id="KW-1185">Reference proteome</keyword>
<keyword evidence="1" id="KW-0812">Transmembrane</keyword>
<sequence>MNNRLKIGLILLLVSWLFMGVKVDDEFGDRSVFLKYRPSFQVWFKSPLGMQDLPKDYPPELKAEEETYDEFVNGKHWSDHYMLDAGICGILILGTSFFMITGIKRQFKYK</sequence>
<feature type="transmembrane region" description="Helical" evidence="1">
    <location>
        <begin position="81"/>
        <end position="103"/>
    </location>
</feature>
<evidence type="ECO:0000256" key="1">
    <source>
        <dbReference type="SAM" id="Phobius"/>
    </source>
</evidence>
<evidence type="ECO:0000313" key="2">
    <source>
        <dbReference type="EMBL" id="TDQ08295.1"/>
    </source>
</evidence>
<proteinExistence type="predicted"/>
<dbReference type="AlphaFoldDB" id="A0A4R6SSD8"/>
<comment type="caution">
    <text evidence="2">The sequence shown here is derived from an EMBL/GenBank/DDBJ whole genome shotgun (WGS) entry which is preliminary data.</text>
</comment>
<dbReference type="EMBL" id="SNYC01000005">
    <property type="protein sequence ID" value="TDQ08295.1"/>
    <property type="molecule type" value="Genomic_DNA"/>
</dbReference>
<protein>
    <submittedName>
        <fullName evidence="2">Uncharacterized protein</fullName>
    </submittedName>
</protein>
<evidence type="ECO:0000313" key="3">
    <source>
        <dbReference type="Proteomes" id="UP000295620"/>
    </source>
</evidence>
<dbReference type="RefSeq" id="WP_243732527.1">
    <property type="nucleotide sequence ID" value="NZ_SNYC01000005.1"/>
</dbReference>
<gene>
    <name evidence="2" type="ORF">ATK78_2804</name>
</gene>
<name>A0A4R6SSD8_9SPHI</name>
<accession>A0A4R6SSD8</accession>
<dbReference type="Proteomes" id="UP000295620">
    <property type="component" value="Unassembled WGS sequence"/>
</dbReference>
<keyword evidence="1" id="KW-1133">Transmembrane helix</keyword>
<reference evidence="2 3" key="1">
    <citation type="submission" date="2019-03" db="EMBL/GenBank/DDBJ databases">
        <title>Genomic Encyclopedia of Archaeal and Bacterial Type Strains, Phase II (KMG-II): from individual species to whole genera.</title>
        <authorList>
            <person name="Goeker M."/>
        </authorList>
    </citation>
    <scope>NUCLEOTIDE SEQUENCE [LARGE SCALE GENOMIC DNA]</scope>
    <source>
        <strain evidence="2 3">DSM 19035</strain>
    </source>
</reference>